<dbReference type="Proteomes" id="UP000295097">
    <property type="component" value="Unassembled WGS sequence"/>
</dbReference>
<dbReference type="SUPFAM" id="SSF53474">
    <property type="entry name" value="alpha/beta-Hydrolases"/>
    <property type="match status" value="1"/>
</dbReference>
<name>A0A4R3NKY2_9HYPH</name>
<organism evidence="2 3">
    <name type="scientific">Martelella mediterranea</name>
    <dbReference type="NCBI Taxonomy" id="293089"/>
    <lineage>
        <taxon>Bacteria</taxon>
        <taxon>Pseudomonadati</taxon>
        <taxon>Pseudomonadota</taxon>
        <taxon>Alphaproteobacteria</taxon>
        <taxon>Hyphomicrobiales</taxon>
        <taxon>Aurantimonadaceae</taxon>
        <taxon>Martelella</taxon>
    </lineage>
</organism>
<accession>A0A4R3NKY2</accession>
<dbReference type="OrthoDB" id="9796770at2"/>
<sequence>MSISAAVKGNTGRAELHSLGGTSGAPDLLFIHGFGSDRFAWAANAPAFFNTHSVWAVELPGHTAAPIDAGEGSAGSMAEAVATSIEGRLQFPVPVVAHSLGGAVAVELAKTHPDMVSGLFLIAPAGFGVETNSQFIRAFPGLEAREEAQPTLEMLASNPRLINAQMVLYVLGFLDQPGRRDALAVIANALAAQERISPLPEVPVKAIWGDQDAIHRFDQLAAAEPHVSVEVVEGAGHLPHIEKARQVNASIAAFVEALAR</sequence>
<dbReference type="AlphaFoldDB" id="A0A4R3NKY2"/>
<gene>
    <name evidence="2" type="ORF">EDC90_104719</name>
</gene>
<protein>
    <submittedName>
        <fullName evidence="2">Pyruvate dehydrogenase E2 component (Dihydrolipoamide acetyltransferase)</fullName>
    </submittedName>
</protein>
<dbReference type="Pfam" id="PF12697">
    <property type="entry name" value="Abhydrolase_6"/>
    <property type="match status" value="1"/>
</dbReference>
<proteinExistence type="predicted"/>
<evidence type="ECO:0000259" key="1">
    <source>
        <dbReference type="Pfam" id="PF12697"/>
    </source>
</evidence>
<reference evidence="2 3" key="1">
    <citation type="submission" date="2019-03" db="EMBL/GenBank/DDBJ databases">
        <title>Freshwater and sediment microbial communities from various areas in North America, analyzing microbe dynamics in response to fracking.</title>
        <authorList>
            <person name="Lamendella R."/>
        </authorList>
    </citation>
    <scope>NUCLEOTIDE SEQUENCE [LARGE SCALE GENOMIC DNA]</scope>
    <source>
        <strain evidence="2 3">175.2</strain>
    </source>
</reference>
<dbReference type="EMBL" id="SMAR01000047">
    <property type="protein sequence ID" value="TCT30128.1"/>
    <property type="molecule type" value="Genomic_DNA"/>
</dbReference>
<dbReference type="InterPro" id="IPR029058">
    <property type="entry name" value="AB_hydrolase_fold"/>
</dbReference>
<feature type="domain" description="AB hydrolase-1" evidence="1">
    <location>
        <begin position="28"/>
        <end position="248"/>
    </location>
</feature>
<dbReference type="Gene3D" id="3.40.50.1820">
    <property type="entry name" value="alpha/beta hydrolase"/>
    <property type="match status" value="1"/>
</dbReference>
<keyword evidence="3" id="KW-1185">Reference proteome</keyword>
<evidence type="ECO:0000313" key="3">
    <source>
        <dbReference type="Proteomes" id="UP000295097"/>
    </source>
</evidence>
<dbReference type="PANTHER" id="PTHR43689:SF8">
    <property type="entry name" value="ALPHA_BETA-HYDROLASES SUPERFAMILY PROTEIN"/>
    <property type="match status" value="1"/>
</dbReference>
<dbReference type="InterPro" id="IPR000073">
    <property type="entry name" value="AB_hydrolase_1"/>
</dbReference>
<keyword evidence="2" id="KW-0670">Pyruvate</keyword>
<keyword evidence="2" id="KW-0808">Transferase</keyword>
<dbReference type="RefSeq" id="WP_132314052.1">
    <property type="nucleotide sequence ID" value="NZ_SMAR01000047.1"/>
</dbReference>
<dbReference type="PANTHER" id="PTHR43689">
    <property type="entry name" value="HYDROLASE"/>
    <property type="match status" value="1"/>
</dbReference>
<evidence type="ECO:0000313" key="2">
    <source>
        <dbReference type="EMBL" id="TCT30128.1"/>
    </source>
</evidence>
<comment type="caution">
    <text evidence="2">The sequence shown here is derived from an EMBL/GenBank/DDBJ whole genome shotgun (WGS) entry which is preliminary data.</text>
</comment>
<dbReference type="GO" id="GO:0016740">
    <property type="term" value="F:transferase activity"/>
    <property type="evidence" value="ECO:0007669"/>
    <property type="project" value="UniProtKB-KW"/>
</dbReference>